<protein>
    <submittedName>
        <fullName evidence="2">Baseplate wedge protein</fullName>
    </submittedName>
</protein>
<name>A0A0E3HNP5_9CAUD</name>
<evidence type="ECO:0000313" key="3">
    <source>
        <dbReference type="Proteomes" id="UP000185388"/>
    </source>
</evidence>
<accession>A0A0E3HNP5</accession>
<dbReference type="SUPFAM" id="SSF89433">
    <property type="entry name" value="Baseplate structural protein gp8"/>
    <property type="match status" value="2"/>
</dbReference>
<dbReference type="Gene3D" id="2.60.340.10">
    <property type="entry name" value="baseplate structural protein gp8, domain 1"/>
    <property type="match status" value="1"/>
</dbReference>
<dbReference type="Gene3D" id="2.170.290.10">
    <property type="entry name" value="baseplate structural protein gp8, domain 2"/>
    <property type="match status" value="1"/>
</dbReference>
<evidence type="ECO:0000313" key="2">
    <source>
        <dbReference type="EMBL" id="AIX35421.1"/>
    </source>
</evidence>
<feature type="domain" description="Bacteriophage T4 Gp8" evidence="1">
    <location>
        <begin position="36"/>
        <end position="218"/>
    </location>
</feature>
<evidence type="ECO:0000259" key="1">
    <source>
        <dbReference type="Pfam" id="PF09215"/>
    </source>
</evidence>
<dbReference type="Proteomes" id="UP000185388">
    <property type="component" value="Segment"/>
</dbReference>
<organism evidence="2 3">
    <name type="scientific">Synechococcus phage ACG-2014a</name>
    <dbReference type="NCBI Taxonomy" id="1493507"/>
    <lineage>
        <taxon>Viruses</taxon>
        <taxon>Duplodnaviria</taxon>
        <taxon>Heunggongvirae</taxon>
        <taxon>Uroviricota</taxon>
        <taxon>Caudoviricetes</taxon>
        <taxon>Pantevenvirales</taxon>
        <taxon>Kyanoviridae</taxon>
        <taxon>Acionnavirus</taxon>
        <taxon>Acionnavirus monteraybay</taxon>
    </lineage>
</organism>
<dbReference type="InterPro" id="IPR036327">
    <property type="entry name" value="Gp8_sf"/>
</dbReference>
<dbReference type="InterPro" id="IPR015298">
    <property type="entry name" value="Phage_T4_Gp8"/>
</dbReference>
<dbReference type="EMBL" id="KJ019116">
    <property type="protein sequence ID" value="AIX35421.1"/>
    <property type="molecule type" value="Genomic_DNA"/>
</dbReference>
<proteinExistence type="predicted"/>
<dbReference type="Pfam" id="PF09215">
    <property type="entry name" value="Phage-Gp8"/>
    <property type="match status" value="1"/>
</dbReference>
<reference evidence="2 3" key="1">
    <citation type="submission" date="2013-12" db="EMBL/GenBank/DDBJ databases">
        <title>Ecological redundancy of diverse viral populations within a natural community.</title>
        <authorList>
            <person name="Gregory A.C."/>
            <person name="LaButti K."/>
            <person name="Copeland A."/>
            <person name="Woyke T."/>
            <person name="Sullivan M.B."/>
        </authorList>
    </citation>
    <scope>NUCLEOTIDE SEQUENCE [LARGE SCALE GENOMIC DNA]</scope>
    <source>
        <strain evidence="2">Syn7803US62</strain>
    </source>
</reference>
<sequence>MAALLTDQFRIFSAKKFIKALEGPDATQSDSLAGANRDRLYLFIGRPQSWDNENSPPQAVDSFSEFAASYDDMISLKRVLAADTVQVVRRIDWVSPEQTTGGLGFTYDMYRHDYSPSKTAASGATKLYDSDFYVVNSQYQVYKCIYNGTSPSDPNGKPSTVEPTGTSTSIITTGDGYRWKYMYTIPVASVLKFFSNEYMPVFTNDAVKTNAVAGEIDTVVINASGSGYNNGTYDNVAINGDGVGGRVSIVVDGGKIISATVTSGGTSYTFGKISIDSITGIGTGAGGQVDVIIPPPGGHGAVAVVEIGAFRVMINAKLSYDEGDGSNVISGATSGAAGQPDVNFPAIPNTASRTINNTEYDLGMRFNNGYAKPEIESNSGNVVYIDNRRSISRANDQVEDIKIVIEF</sequence>
<gene>
    <name evidence="2" type="ORF">Syn7803US62_80</name>
</gene>